<evidence type="ECO:0000313" key="2">
    <source>
        <dbReference type="Proteomes" id="UP000266861"/>
    </source>
</evidence>
<keyword evidence="2" id="KW-1185">Reference proteome</keyword>
<comment type="caution">
    <text evidence="1">The sequence shown here is derived from an EMBL/GenBank/DDBJ whole genome shotgun (WGS) entry which is preliminary data.</text>
</comment>
<dbReference type="Proteomes" id="UP000266861">
    <property type="component" value="Unassembled WGS sequence"/>
</dbReference>
<protein>
    <submittedName>
        <fullName evidence="1">Uncharacterized protein</fullName>
    </submittedName>
</protein>
<dbReference type="OrthoDB" id="2447030at2759"/>
<dbReference type="EMBL" id="PQFF01000003">
    <property type="protein sequence ID" value="RHZ90203.1"/>
    <property type="molecule type" value="Genomic_DNA"/>
</dbReference>
<evidence type="ECO:0000313" key="1">
    <source>
        <dbReference type="EMBL" id="RHZ90203.1"/>
    </source>
</evidence>
<dbReference type="AlphaFoldDB" id="A0A397JZD0"/>
<proteinExistence type="predicted"/>
<organism evidence="1 2">
    <name type="scientific">Diversispora epigaea</name>
    <dbReference type="NCBI Taxonomy" id="1348612"/>
    <lineage>
        <taxon>Eukaryota</taxon>
        <taxon>Fungi</taxon>
        <taxon>Fungi incertae sedis</taxon>
        <taxon>Mucoromycota</taxon>
        <taxon>Glomeromycotina</taxon>
        <taxon>Glomeromycetes</taxon>
        <taxon>Diversisporales</taxon>
        <taxon>Diversisporaceae</taxon>
        <taxon>Diversispora</taxon>
    </lineage>
</organism>
<reference evidence="1 2" key="1">
    <citation type="submission" date="2018-08" db="EMBL/GenBank/DDBJ databases">
        <title>Genome and evolution of the arbuscular mycorrhizal fungus Diversispora epigaea (formerly Glomus versiforme) and its bacterial endosymbionts.</title>
        <authorList>
            <person name="Sun X."/>
            <person name="Fei Z."/>
            <person name="Harrison M."/>
        </authorList>
    </citation>
    <scope>NUCLEOTIDE SEQUENCE [LARGE SCALE GENOMIC DNA]</scope>
    <source>
        <strain evidence="1 2">IT104</strain>
    </source>
</reference>
<name>A0A397JZD0_9GLOM</name>
<sequence>MAQLTAKIELFLLEAPLEAICSGSIFYLTMDGDEVGEYNTIRTLTKRAICFVSQKIKNNRRRTKVVNILLEMEKEIEQNVRILKTKLDSPIINADKNLYGVLKKNIDEELNVSELTWRDPIASTVFSDNLKIIKNLSYRQRHTFMEPRENMKCEVPRLISSRVDEFIENFDKIDNLNHIRSIVHDKL</sequence>
<gene>
    <name evidence="1" type="ORF">Glove_4g18</name>
</gene>
<accession>A0A397JZD0</accession>